<evidence type="ECO:0000313" key="1">
    <source>
        <dbReference type="EMBL" id="PKU33802.1"/>
    </source>
</evidence>
<dbReference type="AlphaFoldDB" id="A0A2I0TJ69"/>
<gene>
    <name evidence="1" type="ORF">llap_15893</name>
</gene>
<keyword evidence="2" id="KW-1185">Reference proteome</keyword>
<evidence type="ECO:0000313" key="2">
    <source>
        <dbReference type="Proteomes" id="UP000233556"/>
    </source>
</evidence>
<organism evidence="1 2">
    <name type="scientific">Limosa lapponica baueri</name>
    <dbReference type="NCBI Taxonomy" id="1758121"/>
    <lineage>
        <taxon>Eukaryota</taxon>
        <taxon>Metazoa</taxon>
        <taxon>Chordata</taxon>
        <taxon>Craniata</taxon>
        <taxon>Vertebrata</taxon>
        <taxon>Euteleostomi</taxon>
        <taxon>Archelosauria</taxon>
        <taxon>Archosauria</taxon>
        <taxon>Dinosauria</taxon>
        <taxon>Saurischia</taxon>
        <taxon>Theropoda</taxon>
        <taxon>Coelurosauria</taxon>
        <taxon>Aves</taxon>
        <taxon>Neognathae</taxon>
        <taxon>Neoaves</taxon>
        <taxon>Charadriiformes</taxon>
        <taxon>Scolopacidae</taxon>
        <taxon>Limosa</taxon>
    </lineage>
</organism>
<dbReference type="Pfam" id="PF25562">
    <property type="entry name" value="CNBH_CNNM2_C"/>
    <property type="match status" value="1"/>
</dbReference>
<reference evidence="2" key="1">
    <citation type="submission" date="2017-11" db="EMBL/GenBank/DDBJ databases">
        <authorList>
            <person name="Lima N.C."/>
            <person name="Parody-Merino A.M."/>
            <person name="Battley P.F."/>
            <person name="Fidler A.E."/>
            <person name="Prosdocimi F."/>
        </authorList>
    </citation>
    <scope>NUCLEOTIDE SEQUENCE [LARGE SCALE GENOMIC DNA]</scope>
</reference>
<proteinExistence type="predicted"/>
<reference evidence="2" key="2">
    <citation type="submission" date="2017-12" db="EMBL/GenBank/DDBJ databases">
        <title>Genome sequence of the Bar-tailed Godwit (Limosa lapponica baueri).</title>
        <authorList>
            <person name="Lima N.C.B."/>
            <person name="Parody-Merino A.M."/>
            <person name="Battley P.F."/>
            <person name="Fidler A.E."/>
            <person name="Prosdocimi F."/>
        </authorList>
    </citation>
    <scope>NUCLEOTIDE SEQUENCE [LARGE SCALE GENOMIC DNA]</scope>
</reference>
<name>A0A2I0TJ69_LIMLA</name>
<protein>
    <submittedName>
        <fullName evidence="1">Metal transporter cnnm2</fullName>
    </submittedName>
</protein>
<accession>A0A2I0TJ69</accession>
<dbReference type="Proteomes" id="UP000233556">
    <property type="component" value="Unassembled WGS sequence"/>
</dbReference>
<dbReference type="EMBL" id="KZ509712">
    <property type="protein sequence ID" value="PKU33802.1"/>
    <property type="molecule type" value="Genomic_DNA"/>
</dbReference>
<dbReference type="OrthoDB" id="5353557at2759"/>
<sequence length="149" mass="17590">MSLVKGRGSRGRCGFNSKQGVARVVVQDSTEFPKHLLNRQVEAFGPSQMSEKILLRLLKHPNVIQELKYDEKNKKAPEHYLYQRNKPVDYFVLILQVRCDYVDICKILHLLTYPSLYRFQWLKFVFFQTWEWSCGSWELPLPPLCPCQP</sequence>